<dbReference type="GO" id="GO:0004764">
    <property type="term" value="F:shikimate 3-dehydrogenase (NADP+) activity"/>
    <property type="evidence" value="ECO:0007669"/>
    <property type="project" value="InterPro"/>
</dbReference>
<organism evidence="2 3">
    <name type="scientific">Penicillium angulare</name>
    <dbReference type="NCBI Taxonomy" id="116970"/>
    <lineage>
        <taxon>Eukaryota</taxon>
        <taxon>Fungi</taxon>
        <taxon>Dikarya</taxon>
        <taxon>Ascomycota</taxon>
        <taxon>Pezizomycotina</taxon>
        <taxon>Eurotiomycetes</taxon>
        <taxon>Eurotiomycetidae</taxon>
        <taxon>Eurotiales</taxon>
        <taxon>Aspergillaceae</taxon>
        <taxon>Penicillium</taxon>
    </lineage>
</organism>
<dbReference type="Gene3D" id="3.40.50.720">
    <property type="entry name" value="NAD(P)-binding Rossmann-like Domain"/>
    <property type="match status" value="1"/>
</dbReference>
<dbReference type="InterPro" id="IPR022893">
    <property type="entry name" value="Shikimate_DH_fam"/>
</dbReference>
<evidence type="ECO:0000259" key="1">
    <source>
        <dbReference type="Pfam" id="PF08501"/>
    </source>
</evidence>
<name>A0A9W9K8P0_9EURO</name>
<dbReference type="AlphaFoldDB" id="A0A9W9K8P0"/>
<dbReference type="Pfam" id="PF08501">
    <property type="entry name" value="Shikimate_dh_N"/>
    <property type="match status" value="1"/>
</dbReference>
<dbReference type="EMBL" id="JAPQKH010000005">
    <property type="protein sequence ID" value="KAJ5096616.1"/>
    <property type="molecule type" value="Genomic_DNA"/>
</dbReference>
<dbReference type="InterPro" id="IPR013708">
    <property type="entry name" value="Shikimate_DH-bd_N"/>
</dbReference>
<gene>
    <name evidence="2" type="ORF">N7456_007337</name>
</gene>
<dbReference type="CDD" id="cd01065">
    <property type="entry name" value="NAD_bind_Shikimate_DH"/>
    <property type="match status" value="1"/>
</dbReference>
<dbReference type="SUPFAM" id="SSF51735">
    <property type="entry name" value="NAD(P)-binding Rossmann-fold domains"/>
    <property type="match status" value="1"/>
</dbReference>
<sequence>MDDESRDSSSLRPAKEEVAQQRTVYLFGQPISHSVSPYFHNTIFQNVGLPWRYIRLDSKDLRDLAWLMHRNDFMGAAVTMPNKVQAMSLVDSITPEAQKIGCINTIYVRPGSSGEENLEQRYIGTNTDWIGIQRALLNADPEIRNHLQNHPALVIGGGATCRSAIYALTEGLGAKVVYLVNRDPEEAKSAIMGLKQAGLLQEIHYVETAEIAQSIASPIVVISAVPDIAPKTDLEHTARNITTTMIQSKPEHTYPRLFLEMCYDPTPMTCMATLAQDSGWKVIDGLDVMEHQAIEQAVLWTEKPLQSLPSDLANSAIRQALHRA</sequence>
<proteinExistence type="predicted"/>
<evidence type="ECO:0000313" key="2">
    <source>
        <dbReference type="EMBL" id="KAJ5096616.1"/>
    </source>
</evidence>
<dbReference type="Gene3D" id="3.40.50.10860">
    <property type="entry name" value="Leucine Dehydrogenase, chain A, domain 1"/>
    <property type="match status" value="1"/>
</dbReference>
<comment type="caution">
    <text evidence="2">The sequence shown here is derived from an EMBL/GenBank/DDBJ whole genome shotgun (WGS) entry which is preliminary data.</text>
</comment>
<evidence type="ECO:0000313" key="3">
    <source>
        <dbReference type="Proteomes" id="UP001149165"/>
    </source>
</evidence>
<dbReference type="InterPro" id="IPR046346">
    <property type="entry name" value="Aminoacid_DH-like_N_sf"/>
</dbReference>
<reference evidence="2" key="2">
    <citation type="journal article" date="2023" name="IMA Fungus">
        <title>Comparative genomic study of the Penicillium genus elucidates a diverse pangenome and 15 lateral gene transfer events.</title>
        <authorList>
            <person name="Petersen C."/>
            <person name="Sorensen T."/>
            <person name="Nielsen M.R."/>
            <person name="Sondergaard T.E."/>
            <person name="Sorensen J.L."/>
            <person name="Fitzpatrick D.A."/>
            <person name="Frisvad J.C."/>
            <person name="Nielsen K.L."/>
        </authorList>
    </citation>
    <scope>NUCLEOTIDE SEQUENCE</scope>
    <source>
        <strain evidence="2">IBT 30069</strain>
    </source>
</reference>
<dbReference type="GO" id="GO:0019632">
    <property type="term" value="P:shikimate metabolic process"/>
    <property type="evidence" value="ECO:0007669"/>
    <property type="project" value="TreeGrafter"/>
</dbReference>
<protein>
    <recommendedName>
        <fullName evidence="1">Shikimate dehydrogenase substrate binding N-terminal domain-containing protein</fullName>
    </recommendedName>
</protein>
<dbReference type="OrthoDB" id="204377at2759"/>
<keyword evidence="3" id="KW-1185">Reference proteome</keyword>
<dbReference type="Proteomes" id="UP001149165">
    <property type="component" value="Unassembled WGS sequence"/>
</dbReference>
<dbReference type="PANTHER" id="PTHR21089">
    <property type="entry name" value="SHIKIMATE DEHYDROGENASE"/>
    <property type="match status" value="1"/>
</dbReference>
<accession>A0A9W9K8P0</accession>
<dbReference type="SUPFAM" id="SSF53223">
    <property type="entry name" value="Aminoacid dehydrogenase-like, N-terminal domain"/>
    <property type="match status" value="1"/>
</dbReference>
<feature type="domain" description="Shikimate dehydrogenase substrate binding N-terminal" evidence="1">
    <location>
        <begin position="26"/>
        <end position="106"/>
    </location>
</feature>
<dbReference type="InterPro" id="IPR036291">
    <property type="entry name" value="NAD(P)-bd_dom_sf"/>
</dbReference>
<reference evidence="2" key="1">
    <citation type="submission" date="2022-11" db="EMBL/GenBank/DDBJ databases">
        <authorList>
            <person name="Petersen C."/>
        </authorList>
    </citation>
    <scope>NUCLEOTIDE SEQUENCE</scope>
    <source>
        <strain evidence="2">IBT 30069</strain>
    </source>
</reference>
<dbReference type="PANTHER" id="PTHR21089:SF1">
    <property type="entry name" value="BIFUNCTIONAL 3-DEHYDROQUINATE DEHYDRATASE_SHIKIMATE DEHYDROGENASE, CHLOROPLASTIC"/>
    <property type="match status" value="1"/>
</dbReference>
<dbReference type="GO" id="GO:0009423">
    <property type="term" value="P:chorismate biosynthetic process"/>
    <property type="evidence" value="ECO:0007669"/>
    <property type="project" value="TreeGrafter"/>
</dbReference>